<name>A0A4T3EZN2_9SPHN</name>
<reference evidence="1 2" key="1">
    <citation type="submission" date="2019-04" db="EMBL/GenBank/DDBJ databases">
        <title>Altererythrobacter aquimixticola sp. nov., isolated from sediment of junction between the ocean and a freshwater spring.</title>
        <authorList>
            <person name="Yoon J.-H."/>
        </authorList>
    </citation>
    <scope>NUCLEOTIDE SEQUENCE [LARGE SCALE GENOMIC DNA]</scope>
    <source>
        <strain evidence="1 2">SSKS-13</strain>
    </source>
</reference>
<comment type="caution">
    <text evidence="1">The sequence shown here is derived from an EMBL/GenBank/DDBJ whole genome shotgun (WGS) entry which is preliminary data.</text>
</comment>
<protein>
    <submittedName>
        <fullName evidence="1">Uncharacterized protein</fullName>
    </submittedName>
</protein>
<gene>
    <name evidence="1" type="ORF">E5222_14950</name>
</gene>
<dbReference type="EMBL" id="SSHH01000004">
    <property type="protein sequence ID" value="TIX49024.1"/>
    <property type="molecule type" value="Genomic_DNA"/>
</dbReference>
<proteinExistence type="predicted"/>
<sequence length="136" mass="15521">MTGSSSPPEAWKARLARIEKEMELLGRNYPDEKSSRFKQAAQELRRRLVASGLRVHSIFFNPTTLDSPLGTIYLKSDKDLGLVSDHDKELANREADQCIRSAFPDFDIGPAELAWDSYEMIVRDYGGSYDRYFGRL</sequence>
<dbReference type="Proteomes" id="UP000309389">
    <property type="component" value="Unassembled WGS sequence"/>
</dbReference>
<evidence type="ECO:0000313" key="1">
    <source>
        <dbReference type="EMBL" id="TIX49024.1"/>
    </source>
</evidence>
<dbReference type="AlphaFoldDB" id="A0A4T3EZN2"/>
<dbReference type="RefSeq" id="WP_136694599.1">
    <property type="nucleotide sequence ID" value="NZ_SSHH01000004.1"/>
</dbReference>
<organism evidence="1 2">
    <name type="scientific">Alteraurantiacibacter aquimixticola</name>
    <dbReference type="NCBI Taxonomy" id="2489173"/>
    <lineage>
        <taxon>Bacteria</taxon>
        <taxon>Pseudomonadati</taxon>
        <taxon>Pseudomonadota</taxon>
        <taxon>Alphaproteobacteria</taxon>
        <taxon>Sphingomonadales</taxon>
        <taxon>Erythrobacteraceae</taxon>
        <taxon>Alteraurantiacibacter</taxon>
    </lineage>
</organism>
<accession>A0A4T3EZN2</accession>
<evidence type="ECO:0000313" key="2">
    <source>
        <dbReference type="Proteomes" id="UP000309389"/>
    </source>
</evidence>
<keyword evidence="2" id="KW-1185">Reference proteome</keyword>